<evidence type="ECO:0000256" key="7">
    <source>
        <dbReference type="ARBA" id="ARBA00022771"/>
    </source>
</evidence>
<dbReference type="Proteomes" id="UP000034947">
    <property type="component" value="Unassembled WGS sequence"/>
</dbReference>
<evidence type="ECO:0000256" key="2">
    <source>
        <dbReference type="ARBA" id="ARBA00004906"/>
    </source>
</evidence>
<accession>A0A0F8U165</accession>
<dbReference type="GO" id="GO:0016567">
    <property type="term" value="P:protein ubiquitination"/>
    <property type="evidence" value="ECO:0007669"/>
    <property type="project" value="InterPro"/>
</dbReference>
<keyword evidence="5" id="KW-0479">Metal-binding</keyword>
<comment type="caution">
    <text evidence="13">The sequence shown here is derived from an EMBL/GenBank/DDBJ whole genome shotgun (WGS) entry which is preliminary data.</text>
</comment>
<dbReference type="VEuPathDB" id="FungiDB:P175DRAFT_0554973"/>
<dbReference type="AlphaFoldDB" id="A0A0F8U165"/>
<dbReference type="SUPFAM" id="SSF57850">
    <property type="entry name" value="RING/U-box"/>
    <property type="match status" value="1"/>
</dbReference>
<evidence type="ECO:0000259" key="12">
    <source>
        <dbReference type="PROSITE" id="PS51873"/>
    </source>
</evidence>
<dbReference type="Pfam" id="PF22605">
    <property type="entry name" value="IBR_2"/>
    <property type="match status" value="1"/>
</dbReference>
<dbReference type="Gene3D" id="1.20.120.1750">
    <property type="match status" value="1"/>
</dbReference>
<sequence>MEEYDLLIVADATYSMNDYLASLHISLPQIISISALTGCFSRIGIIAYRDYSDSRYLEFSGWMNQTPRVNHKAQPDLVAFARRIEARGGGDFPEAVKTALAKAYSEMRPNAQTLILLYTDAPPHTIDLDADAYDNAAREKNALSDPTSYKGAGPLFMDWVSATGTLATGEKRAQVFAVLECGMRPHTVPYYNFLCTRTGGACIMLDSSDPESISKTTVELLLSWMQVEKATLADPAQTLRGQLCRYNSTKGIEDLKDDEDPKSRDFFPFPYSKPAPALNNTRKVKLNMAVVKESLPKKPTPALDPAERWSKDVAYQQSASQHLMRIIEEDIDAITINPVFGSLWRAVSSDRSNPQRDMLIEAFGKQVERLPNGDRKEKMKQWLEESYNFSAEILSIIDRVPATERFPCVFRDPTVNFSQVATGSGGEADNKTVTQLTRSELLEIGRSCDPRVLRRLGGILTCLTYVENASQMPEHISRASKEQVPMIPLALSTETYNRQFWKILLHTIVPGTMLTGRAAALLAALALRLGIKPLAEAAGREMSSFRNKWNTVDIPETWAVSCLTLLLEANAAYQKELNEQQEEPGKQRSLLNDKDILLFKQLVAFKTLEYNLDTPLIARVAWTPDKSVSTIGPLVTCQKCQYPRSVTIMGPDGQCGICLAQFQTPEEYETAVNAQVARGITAESKATWVECAITSCRAQYVVYNVEDLRVRPKCHYCRFGKELAPVVECKLCLNRMIWPSIYRPPSFNRCEFVCPACTSGPEADEDIETTARKLALENTMSWLVRDLEDQETSPFTNRSPFHTISTMGTEGFMRRIRLFPELVAPLTQRRKQIRNSHALISTLKGLVASRKTAKTHCSLCFSEFRPAALALACGRRGCLQQICASCSAAWYGSNACGRIINTAALGCPFCRRLPTPRVLTKYGNGIHAVRDLTRAVQDSGTWIHAWCSECFTAKEYMGRSCARGMPPEITDWKCESCLEELRRRDEQQAQDAEAERISKIKPCPKCGTMTERISGCGHITCEVEECGAEWCYFCGKAYSEDQIYNHMDEVHGGIYCEDDEGGEDGDYDEDE</sequence>
<organism evidence="13 14">
    <name type="scientific">Aspergillus ochraceoroseus</name>
    <dbReference type="NCBI Taxonomy" id="138278"/>
    <lineage>
        <taxon>Eukaryota</taxon>
        <taxon>Fungi</taxon>
        <taxon>Dikarya</taxon>
        <taxon>Ascomycota</taxon>
        <taxon>Pezizomycotina</taxon>
        <taxon>Eurotiomycetes</taxon>
        <taxon>Eurotiomycetidae</taxon>
        <taxon>Eurotiales</taxon>
        <taxon>Aspergillaceae</taxon>
        <taxon>Aspergillus</taxon>
        <taxon>Aspergillus subgen. Nidulantes</taxon>
    </lineage>
</organism>
<reference evidence="13 14" key="1">
    <citation type="submission" date="2015-02" db="EMBL/GenBank/DDBJ databases">
        <title>Draft Genome Sequences of Two Closely-Related Aflatoxigenic Aspergillus Species Obtained from the Cote d'Ivoire.</title>
        <authorList>
            <person name="Moore G.G."/>
            <person name="Beltz S.B."/>
            <person name="Mack B.M."/>
        </authorList>
    </citation>
    <scope>NUCLEOTIDE SEQUENCE [LARGE SCALE GENOMIC DNA]</scope>
    <source>
        <strain evidence="13 14">SRRC1432</strain>
    </source>
</reference>
<evidence type="ECO:0000259" key="11">
    <source>
        <dbReference type="PROSITE" id="PS50089"/>
    </source>
</evidence>
<keyword evidence="8" id="KW-0833">Ubl conjugation pathway</keyword>
<dbReference type="InterPro" id="IPR031127">
    <property type="entry name" value="E3_UB_ligase_RBR"/>
</dbReference>
<gene>
    <name evidence="13" type="ORF">AOCH_003607</name>
</gene>
<evidence type="ECO:0000313" key="14">
    <source>
        <dbReference type="Proteomes" id="UP000034947"/>
    </source>
</evidence>
<proteinExistence type="predicted"/>
<evidence type="ECO:0000256" key="9">
    <source>
        <dbReference type="ARBA" id="ARBA00022833"/>
    </source>
</evidence>
<evidence type="ECO:0000256" key="5">
    <source>
        <dbReference type="ARBA" id="ARBA00022723"/>
    </source>
</evidence>
<dbReference type="GO" id="GO:0008270">
    <property type="term" value="F:zinc ion binding"/>
    <property type="evidence" value="ECO:0007669"/>
    <property type="project" value="UniProtKB-KW"/>
</dbReference>
<dbReference type="GO" id="GO:0061630">
    <property type="term" value="F:ubiquitin protein ligase activity"/>
    <property type="evidence" value="ECO:0007669"/>
    <property type="project" value="UniProtKB-EC"/>
</dbReference>
<dbReference type="InterPro" id="IPR054694">
    <property type="entry name" value="Parkin-like_IBR"/>
</dbReference>
<evidence type="ECO:0000256" key="10">
    <source>
        <dbReference type="PROSITE-ProRule" id="PRU00175"/>
    </source>
</evidence>
<keyword evidence="14" id="KW-1185">Reference proteome</keyword>
<dbReference type="InterPro" id="IPR036465">
    <property type="entry name" value="vWFA_dom_sf"/>
</dbReference>
<name>A0A0F8U165_9EURO</name>
<evidence type="ECO:0000313" key="13">
    <source>
        <dbReference type="EMBL" id="KKK13298.1"/>
    </source>
</evidence>
<evidence type="ECO:0000256" key="8">
    <source>
        <dbReference type="ARBA" id="ARBA00022786"/>
    </source>
</evidence>
<dbReference type="EC" id="2.3.2.31" evidence="3"/>
<keyword evidence="9" id="KW-0862">Zinc</keyword>
<feature type="domain" description="RING-type" evidence="12">
    <location>
        <begin position="853"/>
        <end position="1057"/>
    </location>
</feature>
<evidence type="ECO:0000256" key="3">
    <source>
        <dbReference type="ARBA" id="ARBA00012251"/>
    </source>
</evidence>
<dbReference type="CDD" id="cd20336">
    <property type="entry name" value="Rcat_RBR"/>
    <property type="match status" value="1"/>
</dbReference>
<dbReference type="InterPro" id="IPR044066">
    <property type="entry name" value="TRIAD_supradom"/>
</dbReference>
<comment type="catalytic activity">
    <reaction evidence="1">
        <text>[E2 ubiquitin-conjugating enzyme]-S-ubiquitinyl-L-cysteine + [acceptor protein]-L-lysine = [E2 ubiquitin-conjugating enzyme]-L-cysteine + [acceptor protein]-N(6)-ubiquitinyl-L-lysine.</text>
        <dbReference type="EC" id="2.3.2.31"/>
    </reaction>
</comment>
<dbReference type="PROSITE" id="PS51873">
    <property type="entry name" value="TRIAD"/>
    <property type="match status" value="1"/>
</dbReference>
<keyword evidence="6" id="KW-0677">Repeat</keyword>
<dbReference type="InterPro" id="IPR001841">
    <property type="entry name" value="Znf_RING"/>
</dbReference>
<dbReference type="PROSITE" id="PS50089">
    <property type="entry name" value="ZF_RING_2"/>
    <property type="match status" value="1"/>
</dbReference>
<keyword evidence="4" id="KW-0808">Transferase</keyword>
<feature type="domain" description="RING-type" evidence="11">
    <location>
        <begin position="857"/>
        <end position="911"/>
    </location>
</feature>
<evidence type="ECO:0000256" key="1">
    <source>
        <dbReference type="ARBA" id="ARBA00001798"/>
    </source>
</evidence>
<dbReference type="PANTHER" id="PTHR11685">
    <property type="entry name" value="RBR FAMILY RING FINGER AND IBR DOMAIN-CONTAINING"/>
    <property type="match status" value="1"/>
</dbReference>
<dbReference type="Gene3D" id="3.40.50.410">
    <property type="entry name" value="von Willebrand factor, type A domain"/>
    <property type="match status" value="1"/>
</dbReference>
<protein>
    <recommendedName>
        <fullName evidence="3">RBR-type E3 ubiquitin transferase</fullName>
        <ecNumber evidence="3">2.3.2.31</ecNumber>
    </recommendedName>
</protein>
<keyword evidence="7 10" id="KW-0863">Zinc-finger</keyword>
<dbReference type="OrthoDB" id="10009520at2759"/>
<evidence type="ECO:0000256" key="4">
    <source>
        <dbReference type="ARBA" id="ARBA00022679"/>
    </source>
</evidence>
<dbReference type="SUPFAM" id="SSF53300">
    <property type="entry name" value="vWA-like"/>
    <property type="match status" value="1"/>
</dbReference>
<comment type="pathway">
    <text evidence="2">Protein modification; protein ubiquitination.</text>
</comment>
<dbReference type="CDD" id="cd00198">
    <property type="entry name" value="vWFA"/>
    <property type="match status" value="1"/>
</dbReference>
<dbReference type="EMBL" id="JYKN01003264">
    <property type="protein sequence ID" value="KKK13298.1"/>
    <property type="molecule type" value="Genomic_DNA"/>
</dbReference>
<evidence type="ECO:0000256" key="6">
    <source>
        <dbReference type="ARBA" id="ARBA00022737"/>
    </source>
</evidence>